<accession>A0AC61RFA1</accession>
<keyword evidence="2" id="KW-1185">Reference proteome</keyword>
<dbReference type="EMBL" id="SRYB01000041">
    <property type="protein sequence ID" value="TGY76346.1"/>
    <property type="molecule type" value="Genomic_DNA"/>
</dbReference>
<gene>
    <name evidence="1" type="ORF">E5331_18330</name>
</gene>
<name>A0AC61RFA1_9BACT</name>
<comment type="caution">
    <text evidence="1">The sequence shown here is derived from an EMBL/GenBank/DDBJ whole genome shotgun (WGS) entry which is preliminary data.</text>
</comment>
<reference evidence="1" key="1">
    <citation type="submission" date="2019-04" db="EMBL/GenBank/DDBJ databases">
        <title>Microbes associate with the intestines of laboratory mice.</title>
        <authorList>
            <person name="Navarre W."/>
            <person name="Wong E."/>
            <person name="Huang K."/>
            <person name="Tropini C."/>
            <person name="Ng K."/>
            <person name="Yu B."/>
        </authorList>
    </citation>
    <scope>NUCLEOTIDE SEQUENCE</scope>
    <source>
        <strain evidence="1">NM04_E33</strain>
    </source>
</reference>
<sequence>MEATIQKKATMFRLNVDLVDRLKEMARREHRSLNNFVECILLNVAYNEPNEVTKAAIEEARSGKFRDVPSVDTSSVEAMFKSMGL</sequence>
<evidence type="ECO:0000313" key="1">
    <source>
        <dbReference type="EMBL" id="TGY76346.1"/>
    </source>
</evidence>
<dbReference type="Proteomes" id="UP000306319">
    <property type="component" value="Unassembled WGS sequence"/>
</dbReference>
<proteinExistence type="predicted"/>
<protein>
    <submittedName>
        <fullName evidence="1">Ribbon-helix-helix protein, CopG family</fullName>
    </submittedName>
</protein>
<organism evidence="1 2">
    <name type="scientific">Lepagella muris</name>
    <dbReference type="NCBI Taxonomy" id="3032870"/>
    <lineage>
        <taxon>Bacteria</taxon>
        <taxon>Pseudomonadati</taxon>
        <taxon>Bacteroidota</taxon>
        <taxon>Bacteroidia</taxon>
        <taxon>Bacteroidales</taxon>
        <taxon>Muribaculaceae</taxon>
        <taxon>Lepagella</taxon>
    </lineage>
</organism>
<evidence type="ECO:0000313" key="2">
    <source>
        <dbReference type="Proteomes" id="UP000306319"/>
    </source>
</evidence>